<keyword evidence="5" id="KW-1185">Reference proteome</keyword>
<dbReference type="GO" id="GO:0000407">
    <property type="term" value="C:phagophore assembly site"/>
    <property type="evidence" value="ECO:0007669"/>
    <property type="project" value="TreeGrafter"/>
</dbReference>
<proteinExistence type="inferred from homology"/>
<dbReference type="Pfam" id="PF07855">
    <property type="entry name" value="ATG101"/>
    <property type="match status" value="1"/>
</dbReference>
<evidence type="ECO:0000313" key="4">
    <source>
        <dbReference type="EMBL" id="KAJ8608733.1"/>
    </source>
</evidence>
<keyword evidence="3" id="KW-0072">Autophagy</keyword>
<evidence type="ECO:0000256" key="3">
    <source>
        <dbReference type="ARBA" id="ARBA00023006"/>
    </source>
</evidence>
<name>A0AAD7UJS8_9STRA</name>
<dbReference type="PANTHER" id="PTHR13292:SF0">
    <property type="entry name" value="AUTOPHAGY-RELATED PROTEIN 101"/>
    <property type="match status" value="1"/>
</dbReference>
<organism evidence="4 5">
    <name type="scientific">Chrysophaeum taylorii</name>
    <dbReference type="NCBI Taxonomy" id="2483200"/>
    <lineage>
        <taxon>Eukaryota</taxon>
        <taxon>Sar</taxon>
        <taxon>Stramenopiles</taxon>
        <taxon>Ochrophyta</taxon>
        <taxon>Pelagophyceae</taxon>
        <taxon>Pelagomonadales</taxon>
        <taxon>Pelagomonadaceae</taxon>
        <taxon>Chrysophaeum</taxon>
    </lineage>
</organism>
<accession>A0AAD7UJS8</accession>
<protein>
    <recommendedName>
        <fullName evidence="2">Autophagy-related protein 101</fullName>
    </recommendedName>
</protein>
<comment type="similarity">
    <text evidence="1">Belongs to the ATG101 family.</text>
</comment>
<evidence type="ECO:0000256" key="2">
    <source>
        <dbReference type="ARBA" id="ARBA00018874"/>
    </source>
</evidence>
<dbReference type="EMBL" id="JAQMWT010000161">
    <property type="protein sequence ID" value="KAJ8608733.1"/>
    <property type="molecule type" value="Genomic_DNA"/>
</dbReference>
<dbReference type="PANTHER" id="PTHR13292">
    <property type="entry name" value="AUTOPHAGY-RELATED PROTEIN 101"/>
    <property type="match status" value="1"/>
</dbReference>
<evidence type="ECO:0000256" key="1">
    <source>
        <dbReference type="ARBA" id="ARBA00007130"/>
    </source>
</evidence>
<dbReference type="AlphaFoldDB" id="A0AAD7UJS8"/>
<gene>
    <name evidence="4" type="ORF">CTAYLR_007784</name>
</gene>
<dbReference type="InterPro" id="IPR012445">
    <property type="entry name" value="ATG101"/>
</dbReference>
<dbReference type="GO" id="GO:0000045">
    <property type="term" value="P:autophagosome assembly"/>
    <property type="evidence" value="ECO:0007669"/>
    <property type="project" value="TreeGrafter"/>
</dbReference>
<dbReference type="GO" id="GO:1990316">
    <property type="term" value="C:Atg1/ULK1 kinase complex"/>
    <property type="evidence" value="ECO:0007669"/>
    <property type="project" value="TreeGrafter"/>
</dbReference>
<sequence length="209" mass="23746">MSNVKEFRLNELELWGVDQAREALLCVLHTILFCRAPGPFRPQTVHAKHFDLAYSRVGVTSVTRAVERAVTSLTSESLVPAGPELLKGAIVLSFFERRRSRSLFGLVSNEEKVVWEQWTTPVLVSTRPRDHLNPTDLERRRARYDADLLLRRTIADVHTLVNGPLDHVPSSMYEFEILPKDNAKLDLDKRDAAYARVMLNPPLHQLGAL</sequence>
<evidence type="ECO:0000313" key="5">
    <source>
        <dbReference type="Proteomes" id="UP001230188"/>
    </source>
</evidence>
<comment type="caution">
    <text evidence="4">The sequence shown here is derived from an EMBL/GenBank/DDBJ whole genome shotgun (WGS) entry which is preliminary data.</text>
</comment>
<dbReference type="GO" id="GO:0019901">
    <property type="term" value="F:protein kinase binding"/>
    <property type="evidence" value="ECO:0007669"/>
    <property type="project" value="TreeGrafter"/>
</dbReference>
<reference evidence="4" key="1">
    <citation type="submission" date="2023-01" db="EMBL/GenBank/DDBJ databases">
        <title>Metagenome sequencing of chrysophaentin producing Chrysophaeum taylorii.</title>
        <authorList>
            <person name="Davison J."/>
            <person name="Bewley C."/>
        </authorList>
    </citation>
    <scope>NUCLEOTIDE SEQUENCE</scope>
    <source>
        <strain evidence="4">NIES-1699</strain>
    </source>
</reference>
<dbReference type="Proteomes" id="UP001230188">
    <property type="component" value="Unassembled WGS sequence"/>
</dbReference>